<dbReference type="WBParaSite" id="PDA_v2.g3596.t1">
    <property type="protein sequence ID" value="PDA_v2.g3596.t1"/>
    <property type="gene ID" value="PDA_v2.g3596"/>
</dbReference>
<accession>A0A914QWZ4</accession>
<evidence type="ECO:0000256" key="1">
    <source>
        <dbReference type="SAM" id="SignalP"/>
    </source>
</evidence>
<feature type="chain" id="PRO_5037173357" evidence="1">
    <location>
        <begin position="19"/>
        <end position="114"/>
    </location>
</feature>
<dbReference type="Proteomes" id="UP000887578">
    <property type="component" value="Unplaced"/>
</dbReference>
<evidence type="ECO:0000313" key="2">
    <source>
        <dbReference type="Proteomes" id="UP000887578"/>
    </source>
</evidence>
<organism evidence="2 3">
    <name type="scientific">Panagrolaimus davidi</name>
    <dbReference type="NCBI Taxonomy" id="227884"/>
    <lineage>
        <taxon>Eukaryota</taxon>
        <taxon>Metazoa</taxon>
        <taxon>Ecdysozoa</taxon>
        <taxon>Nematoda</taxon>
        <taxon>Chromadorea</taxon>
        <taxon>Rhabditida</taxon>
        <taxon>Tylenchina</taxon>
        <taxon>Panagrolaimomorpha</taxon>
        <taxon>Panagrolaimoidea</taxon>
        <taxon>Panagrolaimidae</taxon>
        <taxon>Panagrolaimus</taxon>
    </lineage>
</organism>
<sequence length="114" mass="12869">MKFLVVILFFISVQLVTSILNNPPKHVGNPEPAVIIHPDKVTNELENPKIALDDINVTVDQKDNKNPEDIQHHRVQRWVCNNWTGDFLCAGWPGAWRCHCGSFCSGGKCTCKRC</sequence>
<keyword evidence="2" id="KW-1185">Reference proteome</keyword>
<protein>
    <submittedName>
        <fullName evidence="3">Uncharacterized protein</fullName>
    </submittedName>
</protein>
<name>A0A914QWZ4_9BILA</name>
<proteinExistence type="predicted"/>
<reference evidence="3" key="1">
    <citation type="submission" date="2022-11" db="UniProtKB">
        <authorList>
            <consortium name="WormBaseParasite"/>
        </authorList>
    </citation>
    <scope>IDENTIFICATION</scope>
</reference>
<feature type="signal peptide" evidence="1">
    <location>
        <begin position="1"/>
        <end position="18"/>
    </location>
</feature>
<keyword evidence="1" id="KW-0732">Signal</keyword>
<dbReference type="AlphaFoldDB" id="A0A914QWZ4"/>
<evidence type="ECO:0000313" key="3">
    <source>
        <dbReference type="WBParaSite" id="PDA_v2.g3596.t1"/>
    </source>
</evidence>